<organism evidence="1 2">
    <name type="scientific">Blepharisma stoltei</name>
    <dbReference type="NCBI Taxonomy" id="1481888"/>
    <lineage>
        <taxon>Eukaryota</taxon>
        <taxon>Sar</taxon>
        <taxon>Alveolata</taxon>
        <taxon>Ciliophora</taxon>
        <taxon>Postciliodesmatophora</taxon>
        <taxon>Heterotrichea</taxon>
        <taxon>Heterotrichida</taxon>
        <taxon>Blepharismidae</taxon>
        <taxon>Blepharisma</taxon>
    </lineage>
</organism>
<proteinExistence type="predicted"/>
<name>A0AAU9J862_9CILI</name>
<gene>
    <name evidence="1" type="ORF">BSTOLATCC_MIC33054</name>
</gene>
<dbReference type="EMBL" id="CAJZBQ010000033">
    <property type="protein sequence ID" value="CAG9323152.1"/>
    <property type="molecule type" value="Genomic_DNA"/>
</dbReference>
<protein>
    <submittedName>
        <fullName evidence="1">Uncharacterized protein</fullName>
    </submittedName>
</protein>
<evidence type="ECO:0000313" key="1">
    <source>
        <dbReference type="EMBL" id="CAG9323152.1"/>
    </source>
</evidence>
<evidence type="ECO:0000313" key="2">
    <source>
        <dbReference type="Proteomes" id="UP001162131"/>
    </source>
</evidence>
<dbReference type="AlphaFoldDB" id="A0AAU9J862"/>
<keyword evidence="2" id="KW-1185">Reference proteome</keyword>
<comment type="caution">
    <text evidence="1">The sequence shown here is derived from an EMBL/GenBank/DDBJ whole genome shotgun (WGS) entry which is preliminary data.</text>
</comment>
<reference evidence="1" key="1">
    <citation type="submission" date="2021-09" db="EMBL/GenBank/DDBJ databases">
        <authorList>
            <consortium name="AG Swart"/>
            <person name="Singh M."/>
            <person name="Singh A."/>
            <person name="Seah K."/>
            <person name="Emmerich C."/>
        </authorList>
    </citation>
    <scope>NUCLEOTIDE SEQUENCE</scope>
    <source>
        <strain evidence="1">ATCC30299</strain>
    </source>
</reference>
<sequence>MGCKKSKSLYDQKSAENESLEIYESRFRLRNHSIHEYEATIRRFQNLSLPSAKALEILSQNFSLPFSHKLLEIFTDKLNLNGALNTDYLISFAILYGEGSAYEKADSLWHIADTAYSNSLTKSDIQRIVKGVIRVSISIMLEAAIEENYFNVNRLTSWKSQLNERAEALEEKLLRHFFGEKHEIKKDEFINIVVEGKDSQITDPVSVRTLLEHTQAIPKKFANPFKNMKTKLTG</sequence>
<accession>A0AAU9J862</accession>
<dbReference type="Proteomes" id="UP001162131">
    <property type="component" value="Unassembled WGS sequence"/>
</dbReference>